<protein>
    <recommendedName>
        <fullName evidence="4">Outer membrane protein beta-barrel domain-containing protein</fullName>
    </recommendedName>
</protein>
<organism evidence="2 3">
    <name type="scientific">Kaistella chaponensis</name>
    <dbReference type="NCBI Taxonomy" id="713588"/>
    <lineage>
        <taxon>Bacteria</taxon>
        <taxon>Pseudomonadati</taxon>
        <taxon>Bacteroidota</taxon>
        <taxon>Flavobacteriia</taxon>
        <taxon>Flavobacteriales</taxon>
        <taxon>Weeksellaceae</taxon>
        <taxon>Chryseobacterium group</taxon>
        <taxon>Kaistella</taxon>
    </lineage>
</organism>
<sequence length="185" mass="20681">MKKLILLFFIASSIFLYSQKTTTKLGVFTSLDANIGFDLGSMIRNSTAKTDYEKSKLPPGKYNYGFSVLAGYQPFNWFSVSGGLRYSYIDPNFHLIYYKVQPNFYINAPETDDLVYLFANFGNKINHTAAKNAGFVGIGIGAIEPLSKRFGHQFQVSLDDQIIDGESSVFIGISYGIILFSNKNL</sequence>
<evidence type="ECO:0008006" key="4">
    <source>
        <dbReference type="Google" id="ProtNLM"/>
    </source>
</evidence>
<dbReference type="OrthoDB" id="1265736at2"/>
<feature type="signal peptide" evidence="1">
    <location>
        <begin position="1"/>
        <end position="18"/>
    </location>
</feature>
<dbReference type="STRING" id="713588.SAMN05421789_107106"/>
<reference evidence="3" key="1">
    <citation type="submission" date="2017-01" db="EMBL/GenBank/DDBJ databases">
        <authorList>
            <person name="Varghese N."/>
            <person name="Submissions S."/>
        </authorList>
    </citation>
    <scope>NUCLEOTIDE SEQUENCE [LARGE SCALE GENOMIC DNA]</scope>
    <source>
        <strain evidence="3">DSM 23145</strain>
    </source>
</reference>
<dbReference type="SUPFAM" id="SSF56935">
    <property type="entry name" value="Porins"/>
    <property type="match status" value="1"/>
</dbReference>
<proteinExistence type="predicted"/>
<accession>A0A1N7M585</accession>
<name>A0A1N7M585_9FLAO</name>
<dbReference type="Proteomes" id="UP000185839">
    <property type="component" value="Unassembled WGS sequence"/>
</dbReference>
<keyword evidence="1" id="KW-0732">Signal</keyword>
<feature type="chain" id="PRO_5012681519" description="Outer membrane protein beta-barrel domain-containing protein" evidence="1">
    <location>
        <begin position="19"/>
        <end position="185"/>
    </location>
</feature>
<evidence type="ECO:0000313" key="3">
    <source>
        <dbReference type="Proteomes" id="UP000185839"/>
    </source>
</evidence>
<evidence type="ECO:0000313" key="2">
    <source>
        <dbReference type="EMBL" id="SIS81202.1"/>
    </source>
</evidence>
<dbReference type="RefSeq" id="WP_076387131.1">
    <property type="nucleotide sequence ID" value="NZ_FTOI01000007.1"/>
</dbReference>
<evidence type="ECO:0000256" key="1">
    <source>
        <dbReference type="SAM" id="SignalP"/>
    </source>
</evidence>
<dbReference type="AlphaFoldDB" id="A0A1N7M585"/>
<gene>
    <name evidence="2" type="ORF">SAMN05421789_107106</name>
</gene>
<dbReference type="EMBL" id="FTOI01000007">
    <property type="protein sequence ID" value="SIS81202.1"/>
    <property type="molecule type" value="Genomic_DNA"/>
</dbReference>
<keyword evidence="3" id="KW-1185">Reference proteome</keyword>